<organism evidence="9">
    <name type="scientific">Spongospora subterranea</name>
    <dbReference type="NCBI Taxonomy" id="70186"/>
    <lineage>
        <taxon>Eukaryota</taxon>
        <taxon>Sar</taxon>
        <taxon>Rhizaria</taxon>
        <taxon>Endomyxa</taxon>
        <taxon>Phytomyxea</taxon>
        <taxon>Plasmodiophorida</taxon>
        <taxon>Plasmodiophoridae</taxon>
        <taxon>Spongospora</taxon>
    </lineage>
</organism>
<dbReference type="PANTHER" id="PTHR11080">
    <property type="entry name" value="PYRAZINAMIDASE/NICOTINAMIDASE"/>
    <property type="match status" value="1"/>
</dbReference>
<keyword evidence="2" id="KW-0662">Pyridine nucleotide biosynthesis</keyword>
<comment type="similarity">
    <text evidence="1">Belongs to the isochorismatase family.</text>
</comment>
<dbReference type="NCBIfam" id="NF008623">
    <property type="entry name" value="PRK11609.1"/>
    <property type="match status" value="1"/>
</dbReference>
<dbReference type="EC" id="3.5.1.19" evidence="6"/>
<proteinExistence type="inferred from homology"/>
<dbReference type="GO" id="GO:0008936">
    <property type="term" value="F:nicotinamidase activity"/>
    <property type="evidence" value="ECO:0007669"/>
    <property type="project" value="UniProtKB-EC"/>
</dbReference>
<feature type="domain" description="Isochorismatase-like" evidence="8">
    <location>
        <begin position="4"/>
        <end position="207"/>
    </location>
</feature>
<dbReference type="Pfam" id="PF00857">
    <property type="entry name" value="Isochorismatase"/>
    <property type="match status" value="1"/>
</dbReference>
<evidence type="ECO:0000256" key="4">
    <source>
        <dbReference type="ARBA" id="ARBA00022801"/>
    </source>
</evidence>
<evidence type="ECO:0000256" key="2">
    <source>
        <dbReference type="ARBA" id="ARBA00022642"/>
    </source>
</evidence>
<evidence type="ECO:0000256" key="5">
    <source>
        <dbReference type="ARBA" id="ARBA00037900"/>
    </source>
</evidence>
<dbReference type="AlphaFoldDB" id="A0A0H5R723"/>
<dbReference type="GO" id="GO:0019363">
    <property type="term" value="P:pyridine nucleotide biosynthetic process"/>
    <property type="evidence" value="ECO:0007669"/>
    <property type="project" value="UniProtKB-KW"/>
</dbReference>
<evidence type="ECO:0000259" key="8">
    <source>
        <dbReference type="Pfam" id="PF00857"/>
    </source>
</evidence>
<evidence type="ECO:0000256" key="1">
    <source>
        <dbReference type="ARBA" id="ARBA00006336"/>
    </source>
</evidence>
<reference evidence="9" key="1">
    <citation type="submission" date="2015-04" db="EMBL/GenBank/DDBJ databases">
        <title>The genome sequence of the plant pathogenic Rhizarian Plasmodiophora brassicae reveals insights in its biotrophic life cycle and the origin of chitin synthesis.</title>
        <authorList>
            <person name="Schwelm A."/>
            <person name="Fogelqvist J."/>
            <person name="Knaust A."/>
            <person name="Julke S."/>
            <person name="Lilja T."/>
            <person name="Dhandapani V."/>
            <person name="Bonilla-Rosso G."/>
            <person name="Karlsson M."/>
            <person name="Shevchenko A."/>
            <person name="Choi S.R."/>
            <person name="Kim H.G."/>
            <person name="Park J.Y."/>
            <person name="Lim Y.P."/>
            <person name="Ludwig-Muller J."/>
            <person name="Dixelius C."/>
        </authorList>
    </citation>
    <scope>NUCLEOTIDE SEQUENCE</scope>
    <source>
        <tissue evidence="9">Potato root galls</tissue>
    </source>
</reference>
<dbReference type="EMBL" id="HACM01009488">
    <property type="protein sequence ID" value="CRZ09930.1"/>
    <property type="molecule type" value="Transcribed_RNA"/>
</dbReference>
<keyword evidence="3" id="KW-0479">Metal-binding</keyword>
<dbReference type="PANTHER" id="PTHR11080:SF2">
    <property type="entry name" value="LD05707P"/>
    <property type="match status" value="1"/>
</dbReference>
<dbReference type="InterPro" id="IPR052347">
    <property type="entry name" value="Isochorismatase_Nicotinamidase"/>
</dbReference>
<evidence type="ECO:0000256" key="6">
    <source>
        <dbReference type="ARBA" id="ARBA00039017"/>
    </source>
</evidence>
<evidence type="ECO:0000256" key="3">
    <source>
        <dbReference type="ARBA" id="ARBA00022723"/>
    </source>
</evidence>
<evidence type="ECO:0000313" key="9">
    <source>
        <dbReference type="EMBL" id="CRZ09930.1"/>
    </source>
</evidence>
<evidence type="ECO:0000256" key="7">
    <source>
        <dbReference type="ARBA" id="ARBA00043224"/>
    </source>
</evidence>
<protein>
    <recommendedName>
        <fullName evidence="6">nicotinamidase</fullName>
        <ecNumber evidence="6">3.5.1.19</ecNumber>
    </recommendedName>
    <alternativeName>
        <fullName evidence="7">Nicotinamide deamidase</fullName>
    </alternativeName>
</protein>
<dbReference type="SUPFAM" id="SSF52499">
    <property type="entry name" value="Isochorismatase-like hydrolases"/>
    <property type="match status" value="1"/>
</dbReference>
<sequence>MSKTALIVVDIQNDFARVDGSLSVPHGGEVIPIINTLRQSVPFDLVVLTQDYHPKGHISFYSTHATDRKAKLFQPYQLPDGKVQVLWPDHCVQGTFGAEIHLDLKQEPSDVFIQKGKQLTADSYSAFLDNDRISKTDMEKVLHEHEISRVVIVGLALDYCVGYTALDAKAVGFDVVICKDATKSVHDNSEKQMLHMLEKQGIPCIDSSSYIRSNTF</sequence>
<keyword evidence="4" id="KW-0378">Hydrolase</keyword>
<dbReference type="InterPro" id="IPR000868">
    <property type="entry name" value="Isochorismatase-like_dom"/>
</dbReference>
<accession>A0A0H5R723</accession>
<dbReference type="InterPro" id="IPR036380">
    <property type="entry name" value="Isochorismatase-like_sf"/>
</dbReference>
<name>A0A0H5R723_9EUKA</name>
<dbReference type="CDD" id="cd01011">
    <property type="entry name" value="nicotinamidase"/>
    <property type="match status" value="1"/>
</dbReference>
<comment type="pathway">
    <text evidence="5">Cofactor biosynthesis; nicotinate biosynthesis; nicotinate from nicotinamide: step 1/1.</text>
</comment>
<dbReference type="GO" id="GO:0046872">
    <property type="term" value="F:metal ion binding"/>
    <property type="evidence" value="ECO:0007669"/>
    <property type="project" value="UniProtKB-KW"/>
</dbReference>
<dbReference type="Gene3D" id="3.40.50.850">
    <property type="entry name" value="Isochorismatase-like"/>
    <property type="match status" value="1"/>
</dbReference>